<dbReference type="AlphaFoldDB" id="A0A1V6T2M1"/>
<keyword evidence="4" id="KW-1185">Reference proteome</keyword>
<dbReference type="PANTHER" id="PTHR37544">
    <property type="entry name" value="SPRAY-RELATED"/>
    <property type="match status" value="1"/>
</dbReference>
<keyword evidence="2" id="KW-0812">Transmembrane</keyword>
<dbReference type="STRING" id="303698.A0A1V6T2M1"/>
<reference evidence="4" key="1">
    <citation type="journal article" date="2017" name="Nat. Microbiol.">
        <title>Global analysis of biosynthetic gene clusters reveals vast potential of secondary metabolite production in Penicillium species.</title>
        <authorList>
            <person name="Nielsen J.C."/>
            <person name="Grijseels S."/>
            <person name="Prigent S."/>
            <person name="Ji B."/>
            <person name="Dainat J."/>
            <person name="Nielsen K.F."/>
            <person name="Frisvad J.C."/>
            <person name="Workman M."/>
            <person name="Nielsen J."/>
        </authorList>
    </citation>
    <scope>NUCLEOTIDE SEQUENCE [LARGE SCALE GENOMIC DNA]</scope>
    <source>
        <strain evidence="4">IBT 24891</strain>
    </source>
</reference>
<dbReference type="InterPro" id="IPR021840">
    <property type="entry name" value="DUF3433"/>
</dbReference>
<evidence type="ECO:0000313" key="3">
    <source>
        <dbReference type="EMBL" id="OQE20578.1"/>
    </source>
</evidence>
<evidence type="ECO:0000313" key="4">
    <source>
        <dbReference type="Proteomes" id="UP000191285"/>
    </source>
</evidence>
<feature type="transmembrane region" description="Helical" evidence="2">
    <location>
        <begin position="612"/>
        <end position="633"/>
    </location>
</feature>
<feature type="transmembrane region" description="Helical" evidence="2">
    <location>
        <begin position="489"/>
        <end position="510"/>
    </location>
</feature>
<dbReference type="OrthoDB" id="5332281at2759"/>
<proteinExistence type="predicted"/>
<organism evidence="3 4">
    <name type="scientific">Penicillium steckii</name>
    <dbReference type="NCBI Taxonomy" id="303698"/>
    <lineage>
        <taxon>Eukaryota</taxon>
        <taxon>Fungi</taxon>
        <taxon>Dikarya</taxon>
        <taxon>Ascomycota</taxon>
        <taxon>Pezizomycotina</taxon>
        <taxon>Eurotiomycetes</taxon>
        <taxon>Eurotiomycetidae</taxon>
        <taxon>Eurotiales</taxon>
        <taxon>Aspergillaceae</taxon>
        <taxon>Penicillium</taxon>
    </lineage>
</organism>
<feature type="transmembrane region" description="Helical" evidence="2">
    <location>
        <begin position="720"/>
        <end position="743"/>
    </location>
</feature>
<accession>A0A1V6T2M1</accession>
<comment type="caution">
    <text evidence="3">The sequence shown here is derived from an EMBL/GenBank/DDBJ whole genome shotgun (WGS) entry which is preliminary data.</text>
</comment>
<dbReference type="Pfam" id="PF11915">
    <property type="entry name" value="DUF3433"/>
    <property type="match status" value="2"/>
</dbReference>
<dbReference type="Proteomes" id="UP000191285">
    <property type="component" value="Unassembled WGS sequence"/>
</dbReference>
<keyword evidence="2" id="KW-1133">Transmembrane helix</keyword>
<sequence length="1187" mass="132146">MAAIKSAGKVPSIDKWESLHIHHDKQLAAENAVIVTLEILYHVSQVNQGIASSTASRHYAWTYGPTAIVTLVTALWTRVEFQARQNAPWQAMQEKPTRASQSVLVDCVSVMMPVALFKAFKNRHLVVAATITCTLLLNLVIIVSTGLFALQEVRVQKNDIEVRLDSTFSGDGVDYKKGASNAFNIVNSVLFKNGTYPDGTTQVLVFQRFSAPNVSSNAILTVPVTALEPRLECEPASLYVNDWEILELERARSDLGYINITSPSCNLANMEFEMVNNEVRYEAYWKTDQCEGIPGPGGLRIVPVALDIEVVEHASTSDEWEFEGTVNVNRSAQLICKPTYSLIDFHATWNVSMPFSTVRLERIGLSNSTLPGVSGSDIAKAFPQELDDSAIQLATYNFRFYDPHPGKKIDENAQLLNNIEVPLQLGAWIAKEAWDVNILFDEKRLENIATSYYRTVATQLINKELVRENPSSVLGSAIINENRVVMTQLPLRVMEISLLLGILLTLAMIIHRSRKVLFTPPRNPHTLSGKAAIMSKSNALVEALSRSSAVSLSTIHRRLAHEYYVSGHNSQGHSIEVMSPDNNDTDSAHDSLVTENESEDQKPAKFTPFPGLPFRIVIFLTVVAVIVALEVLLRTSQKNDGLGDVSNSEYIHYLWTLVPALLMFSIRLCFGSVDGNTRLLAPYAYLRRSTGATFDQSMSIDFQNALGTTVLVQAARTRHFAVLATTLATFATSFLTIITSGLFSPLEFPRYITTEFVRHDTFNRYPTYGRNFRPYPIAASREMLPDGDSIATAQYILQENLTYPRWTYEALAFPKLNLLDRAENPISNNSFVDIWVPALRDAPVCHLLTGLNHSATINKTEKLNSNDGYEYWVKFHAPEFSCTPYAGNRTWMWGNTVILPLNDSGIFGRSMSSGCGNEENYGGELNDWTGFYWGSFKNATLGHLAALLCVSSAETVNTLTRFQLPDFDIPEDHPPVPDESTVTRYPDLPVPFTEMKGFFQALTTGRYAIPWESLGDPSETDKVADAIKFHSNIYRAQEFNDFSRTSNTSVHVSYTGKIFSGTRLRLVQDPVSTRILEGLLALILILGILGSTLINTDHVLPKSPSSIAAVASLLADSNILVWYESAAGGRSNDDSVWRKIFDQHSFFIGRLIDICETDRPLQERSEKNHDFTINVASSREDICITNS</sequence>
<evidence type="ECO:0000256" key="1">
    <source>
        <dbReference type="SAM" id="MobiDB-lite"/>
    </source>
</evidence>
<dbReference type="EMBL" id="MLKD01000013">
    <property type="protein sequence ID" value="OQE20578.1"/>
    <property type="molecule type" value="Genomic_DNA"/>
</dbReference>
<evidence type="ECO:0000256" key="2">
    <source>
        <dbReference type="SAM" id="Phobius"/>
    </source>
</evidence>
<dbReference type="PANTHER" id="PTHR37544:SF1">
    <property type="entry name" value="PHOSPHORIBOSYLAMINOIMIDAZOLE-SUCCINOCARBOXAMIDE SYNTHASE"/>
    <property type="match status" value="1"/>
</dbReference>
<feature type="transmembrane region" description="Helical" evidence="2">
    <location>
        <begin position="653"/>
        <end position="670"/>
    </location>
</feature>
<gene>
    <name evidence="3" type="ORF">PENSTE_c013G03603</name>
</gene>
<feature type="region of interest" description="Disordered" evidence="1">
    <location>
        <begin position="574"/>
        <end position="604"/>
    </location>
</feature>
<feature type="transmembrane region" description="Helical" evidence="2">
    <location>
        <begin position="124"/>
        <end position="150"/>
    </location>
</feature>
<keyword evidence="2" id="KW-0472">Membrane</keyword>
<protein>
    <submittedName>
        <fullName evidence="3">Uncharacterized protein</fullName>
    </submittedName>
</protein>
<name>A0A1V6T2M1_9EURO</name>